<name>A0A254TIA5_9BURK</name>
<protein>
    <recommendedName>
        <fullName evidence="3">Formate dehydrogenase</fullName>
    </recommendedName>
</protein>
<dbReference type="EMBL" id="LSTO01000001">
    <property type="protein sequence ID" value="OWW20303.1"/>
    <property type="molecule type" value="Genomic_DNA"/>
</dbReference>
<dbReference type="AlphaFoldDB" id="A0A254TIA5"/>
<dbReference type="Proteomes" id="UP000197535">
    <property type="component" value="Unassembled WGS sequence"/>
</dbReference>
<evidence type="ECO:0000313" key="2">
    <source>
        <dbReference type="Proteomes" id="UP000197535"/>
    </source>
</evidence>
<organism evidence="1 2">
    <name type="scientific">Noviherbaspirillum denitrificans</name>
    <dbReference type="NCBI Taxonomy" id="1968433"/>
    <lineage>
        <taxon>Bacteria</taxon>
        <taxon>Pseudomonadati</taxon>
        <taxon>Pseudomonadota</taxon>
        <taxon>Betaproteobacteria</taxon>
        <taxon>Burkholderiales</taxon>
        <taxon>Oxalobacteraceae</taxon>
        <taxon>Noviherbaspirillum</taxon>
    </lineage>
</organism>
<dbReference type="OrthoDB" id="8527650at2"/>
<evidence type="ECO:0000313" key="1">
    <source>
        <dbReference type="EMBL" id="OWW20303.1"/>
    </source>
</evidence>
<dbReference type="RefSeq" id="WP_088707187.1">
    <property type="nucleotide sequence ID" value="NZ_LSTO01000001.1"/>
</dbReference>
<comment type="caution">
    <text evidence="1">The sequence shown here is derived from an EMBL/GenBank/DDBJ whole genome shotgun (WGS) entry which is preliminary data.</text>
</comment>
<reference evidence="1 2" key="1">
    <citation type="submission" date="2016-02" db="EMBL/GenBank/DDBJ databases">
        <authorList>
            <person name="Wen L."/>
            <person name="He K."/>
            <person name="Yang H."/>
        </authorList>
    </citation>
    <scope>NUCLEOTIDE SEQUENCE [LARGE SCALE GENOMIC DNA]</scope>
    <source>
        <strain evidence="1 2">TSA40</strain>
    </source>
</reference>
<dbReference type="Pfam" id="PF11390">
    <property type="entry name" value="FdsD"/>
    <property type="match status" value="1"/>
</dbReference>
<evidence type="ECO:0008006" key="3">
    <source>
        <dbReference type="Google" id="ProtNLM"/>
    </source>
</evidence>
<dbReference type="InterPro" id="IPR021074">
    <property type="entry name" value="Formate_DH_dsu"/>
</dbReference>
<proteinExistence type="predicted"/>
<sequence length="79" mass="9170">MDIRNLIKMANQISDFFESHRDLDEAAREILLHFKKFWAPQMRAQLLEHALLTDGSGLNKGVLAALYALRDERKSEKRS</sequence>
<accession>A0A254TIA5</accession>
<gene>
    <name evidence="1" type="ORF">AYR66_13175</name>
</gene>
<keyword evidence="2" id="KW-1185">Reference proteome</keyword>